<gene>
    <name evidence="4" type="primary">sicA</name>
    <name evidence="4" type="ORF">ABH309_19005</name>
</gene>
<evidence type="ECO:0000256" key="2">
    <source>
        <dbReference type="ARBA" id="ARBA00023186"/>
    </source>
</evidence>
<evidence type="ECO:0000313" key="4">
    <source>
        <dbReference type="EMBL" id="MEO3956534.1"/>
    </source>
</evidence>
<dbReference type="PRINTS" id="PR01595">
    <property type="entry name" value="SYCDCHAPRONE"/>
</dbReference>
<reference evidence="4 5" key="1">
    <citation type="submission" date="2024-05" db="EMBL/GenBank/DDBJ databases">
        <authorList>
            <person name="De Oliveira J.P."/>
            <person name="Noriler S.A."/>
            <person name="De Oliveira A.G."/>
            <person name="Sipoli D.S."/>
        </authorList>
    </citation>
    <scope>NUCLEOTIDE SEQUENCE [LARGE SCALE GENOMIC DNA]</scope>
    <source>
        <strain evidence="4 5">LABIM186</strain>
    </source>
</reference>
<accession>A0ABV0H9N0</accession>
<evidence type="ECO:0000256" key="1">
    <source>
        <dbReference type="ARBA" id="ARBA00010244"/>
    </source>
</evidence>
<dbReference type="InterPro" id="IPR011990">
    <property type="entry name" value="TPR-like_helical_dom_sf"/>
</dbReference>
<keyword evidence="3" id="KW-0802">TPR repeat</keyword>
<sequence length="169" mass="19560">MTSHDENDDQVVQQVWDAVEQGATLKDVYGVPDDIMQGLYALAYDHYQRRQLDEAEKIFRFICVYDFYNVDYMLGLGAVMHCKGEYKQAIDYYAVAFSIGKNDYRPMFYIGQCQLAMRHPKLARKSFEFVVRSCSDQALCDKAQVYLDTLRNNVSASTLQEERGEEKSV</sequence>
<dbReference type="Pfam" id="PF07720">
    <property type="entry name" value="TPR_3"/>
    <property type="match status" value="2"/>
</dbReference>
<dbReference type="Proteomes" id="UP001438292">
    <property type="component" value="Unassembled WGS sequence"/>
</dbReference>
<dbReference type="InterPro" id="IPR005415">
    <property type="entry name" value="T3SS_Ca_resp_chp_LcrH/SycD"/>
</dbReference>
<dbReference type="Gene3D" id="1.25.40.10">
    <property type="entry name" value="Tetratricopeptide repeat domain"/>
    <property type="match status" value="1"/>
</dbReference>
<dbReference type="InterPro" id="IPR019734">
    <property type="entry name" value="TPR_rpt"/>
</dbReference>
<dbReference type="InterPro" id="IPR016379">
    <property type="entry name" value="T3SS_Ca_resp_chp_LcrH/SycD_sub"/>
</dbReference>
<keyword evidence="2" id="KW-0143">Chaperone</keyword>
<dbReference type="EMBL" id="JBDQQU010000026">
    <property type="protein sequence ID" value="MEO3956534.1"/>
    <property type="molecule type" value="Genomic_DNA"/>
</dbReference>
<dbReference type="PIRSF" id="PIRSF003165">
    <property type="entry name" value="Chaperone_SicA"/>
    <property type="match status" value="1"/>
</dbReference>
<feature type="repeat" description="TPR" evidence="3">
    <location>
        <begin position="70"/>
        <end position="103"/>
    </location>
</feature>
<protein>
    <submittedName>
        <fullName evidence="4">Type III secretion system translocator chaperone SicA</fullName>
    </submittedName>
</protein>
<name>A0ABV0H9N0_9NEIS</name>
<comment type="caution">
    <text evidence="4">The sequence shown here is derived from an EMBL/GenBank/DDBJ whole genome shotgun (WGS) entry which is preliminary data.</text>
</comment>
<keyword evidence="5" id="KW-1185">Reference proteome</keyword>
<comment type="similarity">
    <text evidence="1">Belongs to the LcrH/SycD chaperone family.</text>
</comment>
<dbReference type="NCBIfam" id="NF011859">
    <property type="entry name" value="PRK15331.1"/>
    <property type="match status" value="1"/>
</dbReference>
<dbReference type="PROSITE" id="PS50005">
    <property type="entry name" value="TPR"/>
    <property type="match status" value="1"/>
</dbReference>
<proteinExistence type="inferred from homology"/>
<dbReference type="NCBIfam" id="TIGR02552">
    <property type="entry name" value="LcrH_SycD"/>
    <property type="match status" value="1"/>
</dbReference>
<dbReference type="InterPro" id="IPR011716">
    <property type="entry name" value="TPR-3"/>
</dbReference>
<dbReference type="SUPFAM" id="SSF48452">
    <property type="entry name" value="TPR-like"/>
    <property type="match status" value="1"/>
</dbReference>
<evidence type="ECO:0000256" key="3">
    <source>
        <dbReference type="PROSITE-ProRule" id="PRU00339"/>
    </source>
</evidence>
<dbReference type="RefSeq" id="WP_346196263.1">
    <property type="nucleotide sequence ID" value="NZ_JBDJHV010000042.1"/>
</dbReference>
<evidence type="ECO:0000313" key="5">
    <source>
        <dbReference type="Proteomes" id="UP001438292"/>
    </source>
</evidence>
<organism evidence="4 5">
    <name type="scientific">Chromobacterium piscinae</name>
    <dbReference type="NCBI Taxonomy" id="686831"/>
    <lineage>
        <taxon>Bacteria</taxon>
        <taxon>Pseudomonadati</taxon>
        <taxon>Pseudomonadota</taxon>
        <taxon>Betaproteobacteria</taxon>
        <taxon>Neisseriales</taxon>
        <taxon>Chromobacteriaceae</taxon>
        <taxon>Chromobacterium</taxon>
    </lineage>
</organism>